<gene>
    <name evidence="2" type="ORF">PAPOLLO_LOCUS5365</name>
</gene>
<evidence type="ECO:0000313" key="2">
    <source>
        <dbReference type="EMBL" id="CAG4955700.1"/>
    </source>
</evidence>
<proteinExistence type="predicted"/>
<dbReference type="GO" id="GO:0043565">
    <property type="term" value="F:sequence-specific DNA binding"/>
    <property type="evidence" value="ECO:0007669"/>
    <property type="project" value="TreeGrafter"/>
</dbReference>
<feature type="domain" description="PiggyBac transposable element-derived protein" evidence="1">
    <location>
        <begin position="4"/>
        <end position="343"/>
    </location>
</feature>
<evidence type="ECO:0000259" key="1">
    <source>
        <dbReference type="Pfam" id="PF13843"/>
    </source>
</evidence>
<dbReference type="EMBL" id="CAJQZP010000301">
    <property type="protein sequence ID" value="CAG4955700.1"/>
    <property type="molecule type" value="Genomic_DNA"/>
</dbReference>
<dbReference type="InterPro" id="IPR029526">
    <property type="entry name" value="PGBD"/>
</dbReference>
<evidence type="ECO:0000313" key="3">
    <source>
        <dbReference type="Proteomes" id="UP000691718"/>
    </source>
</evidence>
<organism evidence="2 3">
    <name type="scientific">Parnassius apollo</name>
    <name type="common">Apollo butterfly</name>
    <name type="synonym">Papilio apollo</name>
    <dbReference type="NCBI Taxonomy" id="110799"/>
    <lineage>
        <taxon>Eukaryota</taxon>
        <taxon>Metazoa</taxon>
        <taxon>Ecdysozoa</taxon>
        <taxon>Arthropoda</taxon>
        <taxon>Hexapoda</taxon>
        <taxon>Insecta</taxon>
        <taxon>Pterygota</taxon>
        <taxon>Neoptera</taxon>
        <taxon>Endopterygota</taxon>
        <taxon>Lepidoptera</taxon>
        <taxon>Glossata</taxon>
        <taxon>Ditrysia</taxon>
        <taxon>Papilionoidea</taxon>
        <taxon>Papilionidae</taxon>
        <taxon>Parnassiinae</taxon>
        <taxon>Parnassini</taxon>
        <taxon>Parnassius</taxon>
        <taxon>Parnassius</taxon>
    </lineage>
</organism>
<dbReference type="OrthoDB" id="10057240at2759"/>
<keyword evidence="3" id="KW-1185">Reference proteome</keyword>
<dbReference type="Proteomes" id="UP000691718">
    <property type="component" value="Unassembled WGS sequence"/>
</dbReference>
<sequence>MSLIVENSMKYTGNRHTFEIDKPKLRTFLAILCFTGYHELPSERAYWSLDEDLGVPLIANCMSRNRFSDIKRNLHFVDNSLAEGSNDKMFKMRPLCDLIQKKSSCQWGVFHENLSIDESMIIYFGRHPAKQYIMEKPVRFGYRNWAATSSDGYCYTFDIYCGKSTEVSIDPLGSKVVKSLLAKMPIVPKEHVVYFDNFFTNYQLLHDLRLLGYRATGTIRENRTKSCPVADVKTMKKKPRADYDYRFDTKNEITIVRWKDNNVVTMGSNFDAVEPLEKVKRWCSIQKQKVDVYIPRLFNYNRGMGGVDQMDQSIGLYRVAIKGKKWWWVIFTYHLDMAISNAWRLHVLISKTTDTPYMDQLLFRRTIVRAYLRQTKTKSRPTLLNNIWPCAEK</sequence>
<dbReference type="AlphaFoldDB" id="A0A8S3WDL4"/>
<dbReference type="PANTHER" id="PTHR47055">
    <property type="entry name" value="DDE_TNP_1_7 DOMAIN-CONTAINING PROTEIN"/>
    <property type="match status" value="1"/>
</dbReference>
<name>A0A8S3WDL4_PARAO</name>
<comment type="caution">
    <text evidence="2">The sequence shown here is derived from an EMBL/GenBank/DDBJ whole genome shotgun (WGS) entry which is preliminary data.</text>
</comment>
<accession>A0A8S3WDL4</accession>
<dbReference type="Pfam" id="PF13843">
    <property type="entry name" value="DDE_Tnp_1_7"/>
    <property type="match status" value="1"/>
</dbReference>
<reference evidence="2" key="1">
    <citation type="submission" date="2021-04" db="EMBL/GenBank/DDBJ databases">
        <authorList>
            <person name="Tunstrom K."/>
        </authorList>
    </citation>
    <scope>NUCLEOTIDE SEQUENCE</scope>
</reference>
<protein>
    <submittedName>
        <fullName evidence="2">(apollo) hypothetical protein</fullName>
    </submittedName>
</protein>
<dbReference type="PANTHER" id="PTHR47055:SF3">
    <property type="entry name" value="PHORBOL-ESTER_DAG-TYPE DOMAIN-CONTAINING PROTEIN"/>
    <property type="match status" value="1"/>
</dbReference>
<dbReference type="InterPro" id="IPR052638">
    <property type="entry name" value="PiggyBac_TE-derived"/>
</dbReference>